<dbReference type="GO" id="GO:0019902">
    <property type="term" value="F:phosphatase binding"/>
    <property type="evidence" value="ECO:0007669"/>
    <property type="project" value="TreeGrafter"/>
</dbReference>
<feature type="compositionally biased region" description="Basic and acidic residues" evidence="2">
    <location>
        <begin position="253"/>
        <end position="271"/>
    </location>
</feature>
<dbReference type="AlphaFoldDB" id="A0AAD6AK32"/>
<evidence type="ECO:0000256" key="1">
    <source>
        <dbReference type="SAM" id="Coils"/>
    </source>
</evidence>
<evidence type="ECO:0008006" key="5">
    <source>
        <dbReference type="Google" id="ProtNLM"/>
    </source>
</evidence>
<sequence>MCRCVEKRLKDTGLQVNIIIISYWQRQYSLVFYTWWGESEKHKGQMLSERLAILHEERCLLQRAWSRWKLRTEQQMDEEQKWKASERLYRHRLLDKTMKQLKDNSTEMQDRRNREQQAYRRGDMRCLRWAVENWKKYVQSQREKKSRLKQMQQIYEVKLLNRTFVAWKKHHLQMCQNNRHAEGLHRQQKLNFLRTALCVWRENAVLLTEVFLAWREAAACSVSKRHQQGEAVDKAQSAAAAVFQTLEDADQGGSEREAMHGKSQELQHRRREAKQTERALWHWSLSLQAKVLYGWRQTVTEQRRKQEQAVRAAEVYRDQLLREGVTCILTYAAHMNNLTTSLTQHSQEQRSRHLQGVVRRCAMRWKQRALCTPRREQERGRKLKMEGVASCESDSLSGLGPVFLSEPRTQKQMVVTKAPNPSLLSLPAPEGHQTALSCLHPPTVSFPSTHQSTIISNVSPCEHRTQNKDVLLPPSAFMTTGAEETLGKSNCSGFGDASLHQFVPPFEHSSAHSDVCQRASGGGSLEDAATDSASALTEELLGIQLDMMTYQRDRKQLRAWQKLKEVLQSWVQTSGAGEQMERNAVCEELKELEERIDRLSAELAKCKPSMRLHAERIRHLQTALQDSGVSFLHRRADEMDTDPSVFTT</sequence>
<keyword evidence="4" id="KW-1185">Reference proteome</keyword>
<evidence type="ECO:0000313" key="4">
    <source>
        <dbReference type="Proteomes" id="UP001219934"/>
    </source>
</evidence>
<reference evidence="3" key="1">
    <citation type="submission" date="2022-11" db="EMBL/GenBank/DDBJ databases">
        <title>Chromosome-level genome of Pogonophryne albipinna.</title>
        <authorList>
            <person name="Jo E."/>
        </authorList>
    </citation>
    <scope>NUCLEOTIDE SEQUENCE</scope>
    <source>
        <strain evidence="3">SGF0006</strain>
        <tissue evidence="3">Muscle</tissue>
    </source>
</reference>
<dbReference type="InterPro" id="IPR052270">
    <property type="entry name" value="CACF_protein"/>
</dbReference>
<keyword evidence="1" id="KW-0175">Coiled coil</keyword>
<comment type="caution">
    <text evidence="3">The sequence shown here is derived from an EMBL/GenBank/DDBJ whole genome shotgun (WGS) entry which is preliminary data.</text>
</comment>
<evidence type="ECO:0000313" key="3">
    <source>
        <dbReference type="EMBL" id="KAJ4926884.1"/>
    </source>
</evidence>
<protein>
    <recommendedName>
        <fullName evidence="5">Sfi1 homolog, spindle assembly associated</fullName>
    </recommendedName>
</protein>
<accession>A0AAD6AK32</accession>
<dbReference type="PANTHER" id="PTHR22028:SF4">
    <property type="entry name" value="PROTEIN SFI1 HOMOLOG"/>
    <property type="match status" value="1"/>
</dbReference>
<organism evidence="3 4">
    <name type="scientific">Pogonophryne albipinna</name>
    <dbReference type="NCBI Taxonomy" id="1090488"/>
    <lineage>
        <taxon>Eukaryota</taxon>
        <taxon>Metazoa</taxon>
        <taxon>Chordata</taxon>
        <taxon>Craniata</taxon>
        <taxon>Vertebrata</taxon>
        <taxon>Euteleostomi</taxon>
        <taxon>Actinopterygii</taxon>
        <taxon>Neopterygii</taxon>
        <taxon>Teleostei</taxon>
        <taxon>Neoteleostei</taxon>
        <taxon>Acanthomorphata</taxon>
        <taxon>Eupercaria</taxon>
        <taxon>Perciformes</taxon>
        <taxon>Notothenioidei</taxon>
        <taxon>Pogonophryne</taxon>
    </lineage>
</organism>
<feature type="region of interest" description="Disordered" evidence="2">
    <location>
        <begin position="250"/>
        <end position="271"/>
    </location>
</feature>
<gene>
    <name evidence="3" type="ORF">JOQ06_014628</name>
</gene>
<evidence type="ECO:0000256" key="2">
    <source>
        <dbReference type="SAM" id="MobiDB-lite"/>
    </source>
</evidence>
<dbReference type="Proteomes" id="UP001219934">
    <property type="component" value="Unassembled WGS sequence"/>
</dbReference>
<feature type="coiled-coil region" evidence="1">
    <location>
        <begin position="582"/>
        <end position="609"/>
    </location>
</feature>
<dbReference type="PANTHER" id="PTHR22028">
    <property type="entry name" value="SFI1 SPINDLE BODY DOMAIN-CONTAINING PROTEIN-RELATED"/>
    <property type="match status" value="1"/>
</dbReference>
<proteinExistence type="predicted"/>
<name>A0AAD6AK32_9TELE</name>
<dbReference type="EMBL" id="JAPTMU010000019">
    <property type="protein sequence ID" value="KAJ4926884.1"/>
    <property type="molecule type" value="Genomic_DNA"/>
</dbReference>